<dbReference type="InterPro" id="IPR007922">
    <property type="entry name" value="DciA-like"/>
</dbReference>
<protein>
    <recommendedName>
        <fullName evidence="3">RNA-binding protein</fullName>
    </recommendedName>
</protein>
<sequence>MKRVKAQSIGEILREFFAQNPEIGRRLDEVRLVHAWREMLGPGVAQATHEAYVRGATLHVVLDSAVLRSELMMWRDRLVHALNERVGTDVIREIRFR</sequence>
<evidence type="ECO:0000313" key="2">
    <source>
        <dbReference type="Proteomes" id="UP000018837"/>
    </source>
</evidence>
<proteinExistence type="predicted"/>
<evidence type="ECO:0000313" key="1">
    <source>
        <dbReference type="EMBL" id="ETK00531.1"/>
    </source>
</evidence>
<dbReference type="PATRIC" id="fig|1411148.3.peg.2460"/>
<gene>
    <name evidence="1" type="ORF">N425_14580</name>
</gene>
<dbReference type="EMBL" id="AYUF01000501">
    <property type="protein sequence ID" value="ETK00531.1"/>
    <property type="molecule type" value="Genomic_DNA"/>
</dbReference>
<dbReference type="Pfam" id="PF05258">
    <property type="entry name" value="DciA"/>
    <property type="match status" value="1"/>
</dbReference>
<comment type="caution">
    <text evidence="1">The sequence shown here is derived from an EMBL/GenBank/DDBJ whole genome shotgun (WGS) entry which is preliminary data.</text>
</comment>
<dbReference type="AlphaFoldDB" id="W2C264"/>
<evidence type="ECO:0008006" key="3">
    <source>
        <dbReference type="Google" id="ProtNLM"/>
    </source>
</evidence>
<dbReference type="Proteomes" id="UP000018837">
    <property type="component" value="Unassembled WGS sequence"/>
</dbReference>
<dbReference type="PANTHER" id="PTHR36456">
    <property type="entry name" value="UPF0232 PROTEIN SCO3875"/>
    <property type="match status" value="1"/>
</dbReference>
<dbReference type="PANTHER" id="PTHR36456:SF1">
    <property type="entry name" value="UPF0232 PROTEIN SCO3875"/>
    <property type="match status" value="1"/>
</dbReference>
<name>W2C264_9BACT</name>
<reference evidence="1 2" key="1">
    <citation type="submission" date="2013-11" db="EMBL/GenBank/DDBJ databases">
        <title>Single cell genomics of uncultured Tannerella BU063 (oral taxon 286).</title>
        <authorList>
            <person name="Beall C.J."/>
            <person name="Campbell A.G."/>
            <person name="Griffen A.L."/>
            <person name="Podar M."/>
            <person name="Leys E.J."/>
        </authorList>
    </citation>
    <scope>NUCLEOTIDE SEQUENCE [LARGE SCALE GENOMIC DNA]</scope>
    <source>
        <strain evidence="1">Cell 2</strain>
    </source>
</reference>
<organism evidence="1 2">
    <name type="scientific">Tannerella sp. oral taxon BU063 isolate Cell 2</name>
    <dbReference type="NCBI Taxonomy" id="1411148"/>
    <lineage>
        <taxon>Bacteria</taxon>
        <taxon>Pseudomonadati</taxon>
        <taxon>Bacteroidota</taxon>
        <taxon>Bacteroidia</taxon>
        <taxon>Bacteroidales</taxon>
        <taxon>Tannerellaceae</taxon>
        <taxon>Tannerella</taxon>
    </lineage>
</organism>
<accession>W2C264</accession>